<feature type="domain" description="Multidrug resistance protein MdtA-like C-terminal permuted SH3" evidence="5">
    <location>
        <begin position="393"/>
        <end position="449"/>
    </location>
</feature>
<accession>A0ABS8P2G7</accession>
<dbReference type="Proteomes" id="UP001199469">
    <property type="component" value="Unassembled WGS sequence"/>
</dbReference>
<dbReference type="PANTHER" id="PTHR32347:SF23">
    <property type="entry name" value="BLL5650 PROTEIN"/>
    <property type="match status" value="1"/>
</dbReference>
<protein>
    <submittedName>
        <fullName evidence="6">HlyD family efflux transporter periplasmic adaptor subunit</fullName>
    </submittedName>
</protein>
<keyword evidence="2 3" id="KW-0175">Coiled coil</keyword>
<dbReference type="Gene3D" id="2.40.50.100">
    <property type="match status" value="2"/>
</dbReference>
<feature type="coiled-coil region" evidence="3">
    <location>
        <begin position="209"/>
        <end position="236"/>
    </location>
</feature>
<evidence type="ECO:0000256" key="4">
    <source>
        <dbReference type="SAM" id="MobiDB-lite"/>
    </source>
</evidence>
<feature type="region of interest" description="Disordered" evidence="4">
    <location>
        <begin position="117"/>
        <end position="148"/>
    </location>
</feature>
<evidence type="ECO:0000259" key="5">
    <source>
        <dbReference type="Pfam" id="PF25967"/>
    </source>
</evidence>
<proteinExistence type="predicted"/>
<organism evidence="6 7">
    <name type="scientific">Actinomycetospora endophytica</name>
    <dbReference type="NCBI Taxonomy" id="2291215"/>
    <lineage>
        <taxon>Bacteria</taxon>
        <taxon>Bacillati</taxon>
        <taxon>Actinomycetota</taxon>
        <taxon>Actinomycetes</taxon>
        <taxon>Pseudonocardiales</taxon>
        <taxon>Pseudonocardiaceae</taxon>
        <taxon>Actinomycetospora</taxon>
    </lineage>
</organism>
<dbReference type="RefSeq" id="WP_230729876.1">
    <property type="nucleotide sequence ID" value="NZ_JAJNDB010000001.1"/>
</dbReference>
<dbReference type="Gene3D" id="1.10.287.470">
    <property type="entry name" value="Helix hairpin bin"/>
    <property type="match status" value="1"/>
</dbReference>
<dbReference type="SUPFAM" id="SSF111369">
    <property type="entry name" value="HlyD-like secretion proteins"/>
    <property type="match status" value="2"/>
</dbReference>
<dbReference type="Gene3D" id="2.40.420.20">
    <property type="match status" value="1"/>
</dbReference>
<keyword evidence="7" id="KW-1185">Reference proteome</keyword>
<dbReference type="PANTHER" id="PTHR32347">
    <property type="entry name" value="EFFLUX SYSTEM COMPONENT YKNX-RELATED"/>
    <property type="match status" value="1"/>
</dbReference>
<feature type="compositionally biased region" description="Low complexity" evidence="4">
    <location>
        <begin position="132"/>
        <end position="148"/>
    </location>
</feature>
<evidence type="ECO:0000256" key="1">
    <source>
        <dbReference type="ARBA" id="ARBA00004196"/>
    </source>
</evidence>
<name>A0ABS8P2G7_9PSEU</name>
<evidence type="ECO:0000313" key="7">
    <source>
        <dbReference type="Proteomes" id="UP001199469"/>
    </source>
</evidence>
<dbReference type="Pfam" id="PF25967">
    <property type="entry name" value="RND-MFP_C"/>
    <property type="match status" value="1"/>
</dbReference>
<dbReference type="EMBL" id="JAJNDB010000001">
    <property type="protein sequence ID" value="MCD2192187.1"/>
    <property type="molecule type" value="Genomic_DNA"/>
</dbReference>
<comment type="caution">
    <text evidence="6">The sequence shown here is derived from an EMBL/GenBank/DDBJ whole genome shotgun (WGS) entry which is preliminary data.</text>
</comment>
<evidence type="ECO:0000256" key="2">
    <source>
        <dbReference type="ARBA" id="ARBA00023054"/>
    </source>
</evidence>
<comment type="subcellular location">
    <subcellularLocation>
        <location evidence="1">Cell envelope</location>
    </subcellularLocation>
</comment>
<reference evidence="6 7" key="1">
    <citation type="submission" date="2021-11" db="EMBL/GenBank/DDBJ databases">
        <title>Draft genome sequence of Actinomycetospora sp. SF1 isolated from the rhizosphere soil.</title>
        <authorList>
            <person name="Duangmal K."/>
            <person name="Chantavorakit T."/>
        </authorList>
    </citation>
    <scope>NUCLEOTIDE SEQUENCE [LARGE SCALE GENOMIC DNA]</scope>
    <source>
        <strain evidence="6 7">TBRC 5722</strain>
    </source>
</reference>
<evidence type="ECO:0000256" key="3">
    <source>
        <dbReference type="SAM" id="Coils"/>
    </source>
</evidence>
<dbReference type="Gene3D" id="2.40.30.170">
    <property type="match status" value="1"/>
</dbReference>
<dbReference type="InterPro" id="IPR058627">
    <property type="entry name" value="MdtA-like_C"/>
</dbReference>
<gene>
    <name evidence="6" type="ORF">LQ327_02105</name>
</gene>
<evidence type="ECO:0000313" key="6">
    <source>
        <dbReference type="EMBL" id="MCD2192187.1"/>
    </source>
</evidence>
<sequence>MDSTGSVSSLGSSNLGFPTAGQLTSVRVKVGDRVTAGQVLATVDDFAARRALQQARAQLAGQQAQYDKVADGTSVEGAQNSVNAAASVVSATKRQVDATLAADDAAISAAQTAPAGAGAAAAGGDTSGGSEDGATGAAAGAAGPATGAMGAATSAATSAASTAQSVAQARAKRQADAAAGDVQIADARQGQVTAQNGLDSAGANRPNDLAAARAAVDGARAQVATAQQNLANTTLRAPSDGTITALNGAVGEFVAASAATTPIAPGTDAAIPGAAQAANGAAAAAAAAGGASPSRPGGTQFMVLQDLTRFAVVVPFQEVDAEQIAPQQHVDVSLDAVPDGPLDGTVLSVAPSATAISGSIEYYVTVALPPDPRIHDGQSARATVITADSGPTISVPNRALHRQGNATTVTVVTSDGRQVVTPVTTGIAGPDRTQITGGLAEGQQVVVGGTS</sequence>
<dbReference type="InterPro" id="IPR050465">
    <property type="entry name" value="UPF0194_transport"/>
</dbReference>